<gene>
    <name evidence="1" type="ORF">ANN_04819</name>
</gene>
<comment type="caution">
    <text evidence="1">The sequence shown here is derived from an EMBL/GenBank/DDBJ whole genome shotgun (WGS) entry which is preliminary data.</text>
</comment>
<dbReference type="PANTHER" id="PTHR47027:SF20">
    <property type="entry name" value="REVERSE TRANSCRIPTASE-LIKE PROTEIN WITH RNA-DIRECTED DNA POLYMERASE DOMAIN"/>
    <property type="match status" value="1"/>
</dbReference>
<keyword evidence="2" id="KW-1185">Reference proteome</keyword>
<dbReference type="PANTHER" id="PTHR47027">
    <property type="entry name" value="REVERSE TRANSCRIPTASE DOMAIN-CONTAINING PROTEIN"/>
    <property type="match status" value="1"/>
</dbReference>
<dbReference type="Proteomes" id="UP001148838">
    <property type="component" value="Unassembled WGS sequence"/>
</dbReference>
<evidence type="ECO:0000313" key="2">
    <source>
        <dbReference type="Proteomes" id="UP001148838"/>
    </source>
</evidence>
<reference evidence="1 2" key="1">
    <citation type="journal article" date="2022" name="Allergy">
        <title>Genome assembly and annotation of Periplaneta americana reveal a comprehensive cockroach allergen profile.</title>
        <authorList>
            <person name="Wang L."/>
            <person name="Xiong Q."/>
            <person name="Saelim N."/>
            <person name="Wang L."/>
            <person name="Nong W."/>
            <person name="Wan A.T."/>
            <person name="Shi M."/>
            <person name="Liu X."/>
            <person name="Cao Q."/>
            <person name="Hui J.H.L."/>
            <person name="Sookrung N."/>
            <person name="Leung T.F."/>
            <person name="Tungtrongchitr A."/>
            <person name="Tsui S.K.W."/>
        </authorList>
    </citation>
    <scope>NUCLEOTIDE SEQUENCE [LARGE SCALE GENOMIC DNA]</scope>
    <source>
        <strain evidence="1">PWHHKU_190912</strain>
    </source>
</reference>
<name>A0ABQ8T9J6_PERAM</name>
<sequence>MPFVKTLTSASYVDREQSKLVELCSQRSQDRLMRVVRDGNRFRMHLIRSAVASLTSLVLCCERDSMYDIVLMLCTDSLVHFREESDIHHSSSGLFKCGTIRRRLKTTRKGTKLKFYKVVAVPMLMYGAEFWVLNKKEERRIEAAEMKFFRGVAGYTLWDRKRNDDIRKELKIFKLTEKIFQYRNDWMENDCIPKLILNYKPNGVRNVGRPRRRWIQQL</sequence>
<evidence type="ECO:0000313" key="1">
    <source>
        <dbReference type="EMBL" id="KAJ4443169.1"/>
    </source>
</evidence>
<organism evidence="1 2">
    <name type="scientific">Periplaneta americana</name>
    <name type="common">American cockroach</name>
    <name type="synonym">Blatta americana</name>
    <dbReference type="NCBI Taxonomy" id="6978"/>
    <lineage>
        <taxon>Eukaryota</taxon>
        <taxon>Metazoa</taxon>
        <taxon>Ecdysozoa</taxon>
        <taxon>Arthropoda</taxon>
        <taxon>Hexapoda</taxon>
        <taxon>Insecta</taxon>
        <taxon>Pterygota</taxon>
        <taxon>Neoptera</taxon>
        <taxon>Polyneoptera</taxon>
        <taxon>Dictyoptera</taxon>
        <taxon>Blattodea</taxon>
        <taxon>Blattoidea</taxon>
        <taxon>Blattidae</taxon>
        <taxon>Blattinae</taxon>
        <taxon>Periplaneta</taxon>
    </lineage>
</organism>
<accession>A0ABQ8T9J6</accession>
<protein>
    <submittedName>
        <fullName evidence="1">Uncharacterized protein</fullName>
    </submittedName>
</protein>
<proteinExistence type="predicted"/>
<dbReference type="EMBL" id="JAJSOF020000013">
    <property type="protein sequence ID" value="KAJ4443169.1"/>
    <property type="molecule type" value="Genomic_DNA"/>
</dbReference>